<evidence type="ECO:0000313" key="1">
    <source>
        <dbReference type="EMBL" id="OAY67662.1"/>
    </source>
</evidence>
<gene>
    <name evidence="1" type="ORF">ACMD2_12048</name>
</gene>
<name>A0A199US77_ANACO</name>
<proteinExistence type="predicted"/>
<feature type="non-terminal residue" evidence="1">
    <location>
        <position position="1"/>
    </location>
</feature>
<sequence>LKITYNKLEFDREDQEITELEDLHISICENSTLSSFQVGSTATK</sequence>
<protein>
    <submittedName>
        <fullName evidence="1">Uncharacterized protein</fullName>
    </submittedName>
</protein>
<dbReference type="EMBL" id="LSRQ01005409">
    <property type="protein sequence ID" value="OAY67662.1"/>
    <property type="molecule type" value="Genomic_DNA"/>
</dbReference>
<comment type="caution">
    <text evidence="1">The sequence shown here is derived from an EMBL/GenBank/DDBJ whole genome shotgun (WGS) entry which is preliminary data.</text>
</comment>
<accession>A0A199US77</accession>
<dbReference type="AlphaFoldDB" id="A0A199US77"/>
<organism evidence="1 2">
    <name type="scientific">Ananas comosus</name>
    <name type="common">Pineapple</name>
    <name type="synonym">Ananas ananas</name>
    <dbReference type="NCBI Taxonomy" id="4615"/>
    <lineage>
        <taxon>Eukaryota</taxon>
        <taxon>Viridiplantae</taxon>
        <taxon>Streptophyta</taxon>
        <taxon>Embryophyta</taxon>
        <taxon>Tracheophyta</taxon>
        <taxon>Spermatophyta</taxon>
        <taxon>Magnoliopsida</taxon>
        <taxon>Liliopsida</taxon>
        <taxon>Poales</taxon>
        <taxon>Bromeliaceae</taxon>
        <taxon>Bromelioideae</taxon>
        <taxon>Ananas</taxon>
    </lineage>
</organism>
<reference evidence="1 2" key="1">
    <citation type="journal article" date="2016" name="DNA Res.">
        <title>The draft genome of MD-2 pineapple using hybrid error correction of long reads.</title>
        <authorList>
            <person name="Redwan R.M."/>
            <person name="Saidin A."/>
            <person name="Kumar S.V."/>
        </authorList>
    </citation>
    <scope>NUCLEOTIDE SEQUENCE [LARGE SCALE GENOMIC DNA]</scope>
    <source>
        <strain evidence="2">cv. MD2</strain>
        <tissue evidence="1">Leaf</tissue>
    </source>
</reference>
<dbReference type="Proteomes" id="UP000092600">
    <property type="component" value="Unassembled WGS sequence"/>
</dbReference>
<evidence type="ECO:0000313" key="2">
    <source>
        <dbReference type="Proteomes" id="UP000092600"/>
    </source>
</evidence>